<evidence type="ECO:0000259" key="10">
    <source>
        <dbReference type="PROSITE" id="PS50002"/>
    </source>
</evidence>
<feature type="compositionally biased region" description="Basic residues" evidence="9">
    <location>
        <begin position="347"/>
        <end position="365"/>
    </location>
</feature>
<dbReference type="Pfam" id="PF14604">
    <property type="entry name" value="SH3_9"/>
    <property type="match status" value="1"/>
</dbReference>
<evidence type="ECO:0000256" key="7">
    <source>
        <dbReference type="PROSITE-ProRule" id="PRU00175"/>
    </source>
</evidence>
<evidence type="ECO:0000256" key="2">
    <source>
        <dbReference type="ARBA" id="ARBA00022443"/>
    </source>
</evidence>
<dbReference type="InterPro" id="IPR017907">
    <property type="entry name" value="Znf_RING_CS"/>
</dbReference>
<dbReference type="InterPro" id="IPR027370">
    <property type="entry name" value="Znf-RING_euk"/>
</dbReference>
<dbReference type="EMBL" id="JADWDJ010000021">
    <property type="protein sequence ID" value="KAG5263981.1"/>
    <property type="molecule type" value="Genomic_DNA"/>
</dbReference>
<feature type="compositionally biased region" description="Basic and acidic residues" evidence="9">
    <location>
        <begin position="265"/>
        <end position="275"/>
    </location>
</feature>
<comment type="caution">
    <text evidence="12">The sequence shown here is derived from an EMBL/GenBank/DDBJ whole genome shotgun (WGS) entry which is preliminary data.</text>
</comment>
<feature type="region of interest" description="Disordered" evidence="9">
    <location>
        <begin position="347"/>
        <end position="368"/>
    </location>
</feature>
<dbReference type="Pfam" id="PF13445">
    <property type="entry name" value="zf-RING_UBOX"/>
    <property type="match status" value="1"/>
</dbReference>
<feature type="domain" description="SH3" evidence="10">
    <location>
        <begin position="447"/>
        <end position="508"/>
    </location>
</feature>
<evidence type="ECO:0008006" key="14">
    <source>
        <dbReference type="Google" id="ProtNLM"/>
    </source>
</evidence>
<dbReference type="InterPro" id="IPR001452">
    <property type="entry name" value="SH3_domain"/>
</dbReference>
<keyword evidence="13" id="KW-1185">Reference proteome</keyword>
<dbReference type="AlphaFoldDB" id="A0AAV6FUG7"/>
<evidence type="ECO:0000256" key="6">
    <source>
        <dbReference type="ARBA" id="ARBA00022843"/>
    </source>
</evidence>
<feature type="compositionally biased region" description="Polar residues" evidence="9">
    <location>
        <begin position="516"/>
        <end position="525"/>
    </location>
</feature>
<accession>A0AAV6FUG7</accession>
<feature type="compositionally biased region" description="Polar residues" evidence="9">
    <location>
        <begin position="607"/>
        <end position="621"/>
    </location>
</feature>
<keyword evidence="6" id="KW-0832">Ubl conjugation</keyword>
<dbReference type="GO" id="GO:0008270">
    <property type="term" value="F:zinc ion binding"/>
    <property type="evidence" value="ECO:0007669"/>
    <property type="project" value="UniProtKB-KW"/>
</dbReference>
<dbReference type="CDD" id="cd11787">
    <property type="entry name" value="SH3_SH3RF_2"/>
    <property type="match status" value="1"/>
</dbReference>
<feature type="region of interest" description="Disordered" evidence="9">
    <location>
        <begin position="399"/>
        <end position="419"/>
    </location>
</feature>
<keyword evidence="4 7" id="KW-0863">Zinc-finger</keyword>
<feature type="compositionally biased region" description="Basic residues" evidence="9">
    <location>
        <begin position="597"/>
        <end position="606"/>
    </location>
</feature>
<dbReference type="GO" id="GO:0061630">
    <property type="term" value="F:ubiquitin protein ligase activity"/>
    <property type="evidence" value="ECO:0007669"/>
    <property type="project" value="TreeGrafter"/>
</dbReference>
<dbReference type="GO" id="GO:0043066">
    <property type="term" value="P:negative regulation of apoptotic process"/>
    <property type="evidence" value="ECO:0007669"/>
    <property type="project" value="TreeGrafter"/>
</dbReference>
<feature type="compositionally biased region" description="Polar residues" evidence="9">
    <location>
        <begin position="303"/>
        <end position="312"/>
    </location>
</feature>
<keyword evidence="5" id="KW-0862">Zinc</keyword>
<dbReference type="InterPro" id="IPR013083">
    <property type="entry name" value="Znf_RING/FYVE/PHD"/>
</dbReference>
<dbReference type="Gene3D" id="2.30.30.40">
    <property type="entry name" value="SH3 Domains"/>
    <property type="match status" value="3"/>
</dbReference>
<dbReference type="InterPro" id="IPR001841">
    <property type="entry name" value="Znf_RING"/>
</dbReference>
<dbReference type="PROSITE" id="PS00518">
    <property type="entry name" value="ZF_RING_1"/>
    <property type="match status" value="1"/>
</dbReference>
<name>A0AAV6FUG7_9TELE</name>
<dbReference type="PROSITE" id="PS50089">
    <property type="entry name" value="ZF_RING_2"/>
    <property type="match status" value="1"/>
</dbReference>
<keyword evidence="3" id="KW-0479">Metal-binding</keyword>
<protein>
    <recommendedName>
        <fullName evidence="14">E3 ubiquitin-protein ligase SH3RF2-like</fullName>
    </recommendedName>
</protein>
<evidence type="ECO:0000256" key="4">
    <source>
        <dbReference type="ARBA" id="ARBA00022771"/>
    </source>
</evidence>
<dbReference type="Gene3D" id="3.30.40.10">
    <property type="entry name" value="Zinc/RING finger domain, C3HC4 (zinc finger)"/>
    <property type="match status" value="1"/>
</dbReference>
<feature type="region of interest" description="Disordered" evidence="9">
    <location>
        <begin position="85"/>
        <end position="153"/>
    </location>
</feature>
<dbReference type="InterPro" id="IPR036028">
    <property type="entry name" value="SH3-like_dom_sf"/>
</dbReference>
<feature type="domain" description="RING-type" evidence="11">
    <location>
        <begin position="12"/>
        <end position="54"/>
    </location>
</feature>
<dbReference type="Pfam" id="PF00018">
    <property type="entry name" value="SH3_1"/>
    <property type="match status" value="1"/>
</dbReference>
<proteinExistence type="inferred from homology"/>
<feature type="region of interest" description="Disordered" evidence="9">
    <location>
        <begin position="516"/>
        <end position="535"/>
    </location>
</feature>
<comment type="similarity">
    <text evidence="1">Belongs to the SH3RF family.</text>
</comment>
<sequence length="849" mass="92041">MEDLALLDLLECPLCLEPLDVTAKVLPCQHTFCKPCLQRQEQSSRSGLRCPECRSPVARAVEELPTNLLLVRLLEGFQHGPLGAGTDKGHVDCVPRQGGRDTQSHQYTQELESDRVYSRISSSNQQHDKSKSGDRNMKPGDVMGVGRKEDENRRYADVKAGGGLPLDNNMQQQLPLCTALCDFGVTDLDPRDFKDCLTFLKGDVITVIQRVDDNWVEGHLEDKVGIFPLQFTELNSVASRLLERRREQEYSSADSWAQIGRRKSGGGDRPGHERGATTSASVQRHASLLAQRRASAAGPSRATLLNSLNRPSAGTGAAAYAQQPLAPKTGPAPAAAATLVSAPAKLHRAVHGSKHRRSSSLHRGQRQGDLIVPQKNAGLGDGVLDIIGDLKGIRIGKRTQTGQDSAVSSLSSQTDRKMNTPSTVTMALMDPQDHTSLSDKQSPTQQLSISVCAALYSYKPQRFEELELCKGEMVGVYGKFKEGWLQGLSLRSGKVGILPSNYVTPVLRTSARFVESKSTPSSVSTGAGKRHGAQKPLSAVLDQVNNANGMMSAAAGQGHTVALATQPVMSSHGVSRSTHSGAKHSWEIVRRAFHSTHKGSVRRGNHQSHLTPSLQPPSTDLGQIYSYGRSPVLPRKRNGLFSNPMRPQQCWTTDTLPPSGGGYQTVYRDAFHKEASSGPLHSILVKPDSNKYNTDKPVKTVRFLTEETPQLGSWTTPLSSGRQLYSGSQSSPPIMELWNPSAILGRDGNSSVLKDIKTSSLKKSFGLDHAYGDGSPFSLKSSVGLNSPSRHRVVIGYSARTDAEINLSEGETVLVQRPRLDGRILVTQETTGRTGLFQGTVLGCLEKLM</sequence>
<dbReference type="PANTHER" id="PTHR14167:SF84">
    <property type="entry name" value="E3 UBIQUITIN-PROTEIN LIGASE SH3RF2 ISOFORM X1"/>
    <property type="match status" value="1"/>
</dbReference>
<dbReference type="GO" id="GO:0032436">
    <property type="term" value="P:positive regulation of proteasomal ubiquitin-dependent protein catabolic process"/>
    <property type="evidence" value="ECO:0007669"/>
    <property type="project" value="TreeGrafter"/>
</dbReference>
<dbReference type="GO" id="GO:0046330">
    <property type="term" value="P:positive regulation of JNK cascade"/>
    <property type="evidence" value="ECO:0007669"/>
    <property type="project" value="TreeGrafter"/>
</dbReference>
<evidence type="ECO:0000313" key="13">
    <source>
        <dbReference type="Proteomes" id="UP000823561"/>
    </source>
</evidence>
<dbReference type="PROSITE" id="PS50002">
    <property type="entry name" value="SH3"/>
    <property type="match status" value="3"/>
</dbReference>
<dbReference type="Proteomes" id="UP000823561">
    <property type="component" value="Chromosome 21"/>
</dbReference>
<evidence type="ECO:0000256" key="9">
    <source>
        <dbReference type="SAM" id="MobiDB-lite"/>
    </source>
</evidence>
<gene>
    <name evidence="12" type="ORF">AALO_G00270800</name>
</gene>
<evidence type="ECO:0000259" key="11">
    <source>
        <dbReference type="PROSITE" id="PS50089"/>
    </source>
</evidence>
<evidence type="ECO:0000256" key="3">
    <source>
        <dbReference type="ARBA" id="ARBA00022723"/>
    </source>
</evidence>
<reference evidence="12" key="1">
    <citation type="submission" date="2020-10" db="EMBL/GenBank/DDBJ databases">
        <title>Chromosome-scale genome assembly of the Allis shad, Alosa alosa.</title>
        <authorList>
            <person name="Margot Z."/>
            <person name="Christophe K."/>
            <person name="Cabau C."/>
            <person name="Louis A."/>
            <person name="Berthelot C."/>
            <person name="Parey E."/>
            <person name="Roest Crollius H."/>
            <person name="Montfort J."/>
            <person name="Robinson-Rechavi M."/>
            <person name="Bucao C."/>
            <person name="Bouchez O."/>
            <person name="Gislard M."/>
            <person name="Lluch J."/>
            <person name="Milhes M."/>
            <person name="Lampietro C."/>
            <person name="Lopez Roques C."/>
            <person name="Donnadieu C."/>
            <person name="Braasch I."/>
            <person name="Desvignes T."/>
            <person name="Postlethwait J."/>
            <person name="Bobe J."/>
            <person name="Guiguen Y."/>
        </authorList>
    </citation>
    <scope>NUCLEOTIDE SEQUENCE</scope>
    <source>
        <strain evidence="12">M-15738</strain>
        <tissue evidence="12">Blood</tissue>
    </source>
</reference>
<evidence type="ECO:0000256" key="1">
    <source>
        <dbReference type="ARBA" id="ARBA00008649"/>
    </source>
</evidence>
<evidence type="ECO:0000256" key="5">
    <source>
        <dbReference type="ARBA" id="ARBA00022833"/>
    </source>
</evidence>
<evidence type="ECO:0000313" key="12">
    <source>
        <dbReference type="EMBL" id="KAG5263981.1"/>
    </source>
</evidence>
<dbReference type="SUPFAM" id="SSF50044">
    <property type="entry name" value="SH3-domain"/>
    <property type="match status" value="3"/>
</dbReference>
<feature type="compositionally biased region" description="Basic and acidic residues" evidence="9">
    <location>
        <begin position="126"/>
        <end position="138"/>
    </location>
</feature>
<keyword evidence="2 8" id="KW-0728">SH3 domain</keyword>
<dbReference type="GO" id="GO:0016567">
    <property type="term" value="P:protein ubiquitination"/>
    <property type="evidence" value="ECO:0007669"/>
    <property type="project" value="TreeGrafter"/>
</dbReference>
<dbReference type="InterPro" id="IPR050384">
    <property type="entry name" value="Endophilin_SH3RF"/>
</dbReference>
<dbReference type="SMART" id="SM00326">
    <property type="entry name" value="SH3"/>
    <property type="match status" value="2"/>
</dbReference>
<feature type="domain" description="SH3" evidence="10">
    <location>
        <begin position="172"/>
        <end position="237"/>
    </location>
</feature>
<feature type="compositionally biased region" description="Low complexity" evidence="9">
    <location>
        <begin position="283"/>
        <end position="297"/>
    </location>
</feature>
<evidence type="ECO:0000256" key="8">
    <source>
        <dbReference type="PROSITE-ProRule" id="PRU00192"/>
    </source>
</evidence>
<dbReference type="FunFam" id="3.30.40.10:FF:000077">
    <property type="entry name" value="E3 ubiquitin-protein ligase SH3RF1 isoform X1"/>
    <property type="match status" value="1"/>
</dbReference>
<dbReference type="SMART" id="SM00184">
    <property type="entry name" value="RING"/>
    <property type="match status" value="1"/>
</dbReference>
<dbReference type="SUPFAM" id="SSF57850">
    <property type="entry name" value="RING/U-box"/>
    <property type="match status" value="1"/>
</dbReference>
<dbReference type="PANTHER" id="PTHR14167">
    <property type="entry name" value="SH3 DOMAIN-CONTAINING"/>
    <property type="match status" value="1"/>
</dbReference>
<feature type="region of interest" description="Disordered" evidence="9">
    <location>
        <begin position="252"/>
        <end position="315"/>
    </location>
</feature>
<feature type="domain" description="SH3" evidence="10">
    <location>
        <begin position="786"/>
        <end position="847"/>
    </location>
</feature>
<feature type="compositionally biased region" description="Basic and acidic residues" evidence="9">
    <location>
        <begin position="87"/>
        <end position="103"/>
    </location>
</feature>
<feature type="region of interest" description="Disordered" evidence="9">
    <location>
        <begin position="597"/>
        <end position="621"/>
    </location>
</feature>
<organism evidence="12 13">
    <name type="scientific">Alosa alosa</name>
    <name type="common">allis shad</name>
    <dbReference type="NCBI Taxonomy" id="278164"/>
    <lineage>
        <taxon>Eukaryota</taxon>
        <taxon>Metazoa</taxon>
        <taxon>Chordata</taxon>
        <taxon>Craniata</taxon>
        <taxon>Vertebrata</taxon>
        <taxon>Euteleostomi</taxon>
        <taxon>Actinopterygii</taxon>
        <taxon>Neopterygii</taxon>
        <taxon>Teleostei</taxon>
        <taxon>Clupei</taxon>
        <taxon>Clupeiformes</taxon>
        <taxon>Clupeoidei</taxon>
        <taxon>Clupeidae</taxon>
        <taxon>Alosa</taxon>
    </lineage>
</organism>